<dbReference type="KEGG" id="aagg:ETAA8_60490"/>
<dbReference type="GO" id="GO:0006412">
    <property type="term" value="P:translation"/>
    <property type="evidence" value="ECO:0007669"/>
    <property type="project" value="UniProtKB-UniRule"/>
</dbReference>
<dbReference type="HAMAP" id="MF_01366">
    <property type="entry name" value="Ribosomal_uL13"/>
    <property type="match status" value="1"/>
</dbReference>
<evidence type="ECO:0000313" key="6">
    <source>
        <dbReference type="Proteomes" id="UP000315017"/>
    </source>
</evidence>
<dbReference type="NCBIfam" id="TIGR01066">
    <property type="entry name" value="rplM_bact"/>
    <property type="match status" value="1"/>
</dbReference>
<evidence type="ECO:0000313" key="5">
    <source>
        <dbReference type="EMBL" id="QDU30900.1"/>
    </source>
</evidence>
<proteinExistence type="inferred from homology"/>
<comment type="similarity">
    <text evidence="1 4">Belongs to the universal ribosomal protein uL13 family.</text>
</comment>
<dbReference type="Proteomes" id="UP000315017">
    <property type="component" value="Chromosome"/>
</dbReference>
<dbReference type="EMBL" id="CP036274">
    <property type="protein sequence ID" value="QDU30900.1"/>
    <property type="molecule type" value="Genomic_DNA"/>
</dbReference>
<dbReference type="SUPFAM" id="SSF52161">
    <property type="entry name" value="Ribosomal protein L13"/>
    <property type="match status" value="1"/>
</dbReference>
<sequence>MAGTKTYIAKPGEIVEKWWVVDASDKVVGRLASEIAMVLMGKHRPTYTPHVLTGDAVVVINAEKVAFSGRKWTQKSYAWVTGYTGQRTVSAERQLANHPDRILRDAVRRMLPKNKLASKMLARLKIYTGAQHPHQAQQPEAREMGAK</sequence>
<dbReference type="PANTHER" id="PTHR11545:SF2">
    <property type="entry name" value="LARGE RIBOSOMAL SUBUNIT PROTEIN UL13M"/>
    <property type="match status" value="1"/>
</dbReference>
<dbReference type="Pfam" id="PF00572">
    <property type="entry name" value="Ribosomal_L13"/>
    <property type="match status" value="1"/>
</dbReference>
<organism evidence="5 6">
    <name type="scientific">Anatilimnocola aggregata</name>
    <dbReference type="NCBI Taxonomy" id="2528021"/>
    <lineage>
        <taxon>Bacteria</taxon>
        <taxon>Pseudomonadati</taxon>
        <taxon>Planctomycetota</taxon>
        <taxon>Planctomycetia</taxon>
        <taxon>Pirellulales</taxon>
        <taxon>Pirellulaceae</taxon>
        <taxon>Anatilimnocola</taxon>
    </lineage>
</organism>
<dbReference type="GO" id="GO:0003735">
    <property type="term" value="F:structural constituent of ribosome"/>
    <property type="evidence" value="ECO:0007669"/>
    <property type="project" value="InterPro"/>
</dbReference>
<dbReference type="AlphaFoldDB" id="A0A517YL15"/>
<dbReference type="PIRSF" id="PIRSF002181">
    <property type="entry name" value="Ribosomal_L13"/>
    <property type="match status" value="1"/>
</dbReference>
<dbReference type="CDD" id="cd00392">
    <property type="entry name" value="Ribosomal_L13"/>
    <property type="match status" value="1"/>
</dbReference>
<dbReference type="InterPro" id="IPR036899">
    <property type="entry name" value="Ribosomal_uL13_sf"/>
</dbReference>
<keyword evidence="3 4" id="KW-0687">Ribonucleoprotein</keyword>
<reference evidence="5 6" key="1">
    <citation type="submission" date="2019-02" db="EMBL/GenBank/DDBJ databases">
        <title>Deep-cultivation of Planctomycetes and their phenomic and genomic characterization uncovers novel biology.</title>
        <authorList>
            <person name="Wiegand S."/>
            <person name="Jogler M."/>
            <person name="Boedeker C."/>
            <person name="Pinto D."/>
            <person name="Vollmers J."/>
            <person name="Rivas-Marin E."/>
            <person name="Kohn T."/>
            <person name="Peeters S.H."/>
            <person name="Heuer A."/>
            <person name="Rast P."/>
            <person name="Oberbeckmann S."/>
            <person name="Bunk B."/>
            <person name="Jeske O."/>
            <person name="Meyerdierks A."/>
            <person name="Storesund J.E."/>
            <person name="Kallscheuer N."/>
            <person name="Luecker S."/>
            <person name="Lage O.M."/>
            <person name="Pohl T."/>
            <person name="Merkel B.J."/>
            <person name="Hornburger P."/>
            <person name="Mueller R.-W."/>
            <person name="Bruemmer F."/>
            <person name="Labrenz M."/>
            <person name="Spormann A.M."/>
            <person name="Op den Camp H."/>
            <person name="Overmann J."/>
            <person name="Amann R."/>
            <person name="Jetten M.S.M."/>
            <person name="Mascher T."/>
            <person name="Medema M.H."/>
            <person name="Devos D.P."/>
            <person name="Kaster A.-K."/>
            <person name="Ovreas L."/>
            <person name="Rohde M."/>
            <person name="Galperin M.Y."/>
            <person name="Jogler C."/>
        </authorList>
    </citation>
    <scope>NUCLEOTIDE SEQUENCE [LARGE SCALE GENOMIC DNA]</scope>
    <source>
        <strain evidence="5 6">ETA_A8</strain>
    </source>
</reference>
<name>A0A517YL15_9BACT</name>
<evidence type="ECO:0000256" key="4">
    <source>
        <dbReference type="HAMAP-Rule" id="MF_01366"/>
    </source>
</evidence>
<accession>A0A517YL15</accession>
<dbReference type="PANTHER" id="PTHR11545">
    <property type="entry name" value="RIBOSOMAL PROTEIN L13"/>
    <property type="match status" value="1"/>
</dbReference>
<comment type="function">
    <text evidence="4">This protein is one of the early assembly proteins of the 50S ribosomal subunit, although it is not seen to bind rRNA by itself. It is important during the early stages of 50S assembly.</text>
</comment>
<dbReference type="OrthoDB" id="9801330at2"/>
<evidence type="ECO:0000256" key="3">
    <source>
        <dbReference type="ARBA" id="ARBA00023274"/>
    </source>
</evidence>
<evidence type="ECO:0000256" key="2">
    <source>
        <dbReference type="ARBA" id="ARBA00022980"/>
    </source>
</evidence>
<gene>
    <name evidence="4 5" type="primary">rplM</name>
    <name evidence="5" type="ORF">ETAA8_60490</name>
</gene>
<protein>
    <recommendedName>
        <fullName evidence="4">Large ribosomal subunit protein uL13</fullName>
    </recommendedName>
</protein>
<dbReference type="RefSeq" id="WP_145097156.1">
    <property type="nucleotide sequence ID" value="NZ_CP036274.1"/>
</dbReference>
<dbReference type="GO" id="GO:0017148">
    <property type="term" value="P:negative regulation of translation"/>
    <property type="evidence" value="ECO:0007669"/>
    <property type="project" value="TreeGrafter"/>
</dbReference>
<comment type="subunit">
    <text evidence="4">Part of the 50S ribosomal subunit.</text>
</comment>
<dbReference type="InterPro" id="IPR005822">
    <property type="entry name" value="Ribosomal_uL13"/>
</dbReference>
<dbReference type="Gene3D" id="3.90.1180.10">
    <property type="entry name" value="Ribosomal protein L13"/>
    <property type="match status" value="1"/>
</dbReference>
<keyword evidence="6" id="KW-1185">Reference proteome</keyword>
<dbReference type="GO" id="GO:0022625">
    <property type="term" value="C:cytosolic large ribosomal subunit"/>
    <property type="evidence" value="ECO:0007669"/>
    <property type="project" value="TreeGrafter"/>
</dbReference>
<keyword evidence="2 4" id="KW-0689">Ribosomal protein</keyword>
<dbReference type="InterPro" id="IPR005823">
    <property type="entry name" value="Ribosomal_uL13_bac-type"/>
</dbReference>
<dbReference type="GO" id="GO:0003729">
    <property type="term" value="F:mRNA binding"/>
    <property type="evidence" value="ECO:0007669"/>
    <property type="project" value="TreeGrafter"/>
</dbReference>
<evidence type="ECO:0000256" key="1">
    <source>
        <dbReference type="ARBA" id="ARBA00006227"/>
    </source>
</evidence>